<evidence type="ECO:0000313" key="4">
    <source>
        <dbReference type="Proteomes" id="UP000318741"/>
    </source>
</evidence>
<evidence type="ECO:0008006" key="5">
    <source>
        <dbReference type="Google" id="ProtNLM"/>
    </source>
</evidence>
<feature type="compositionally biased region" description="Basic and acidic residues" evidence="1">
    <location>
        <begin position="126"/>
        <end position="138"/>
    </location>
</feature>
<feature type="signal peptide" evidence="2">
    <location>
        <begin position="1"/>
        <end position="30"/>
    </location>
</feature>
<name>A0A517PB44_9PLAN</name>
<sequence length="164" mass="17637" precursor="true">MFQTQIRYGLCTLAAAGLAFSGAALSPVTAAHGQGQAKQDGSSSPQKMMCPMMAGLKGVELHADSPPLLLAQADELGLSEDQRNSLREIAEAARKQAREALTAEQREELGKMPEGPLSPMQIAKQRMRDGKETAEEKPMCPMCMKMMRKKAAGDEDSQDGDGEK</sequence>
<feature type="chain" id="PRO_5022154773" description="Secreted protein" evidence="2">
    <location>
        <begin position="31"/>
        <end position="164"/>
    </location>
</feature>
<evidence type="ECO:0000256" key="2">
    <source>
        <dbReference type="SAM" id="SignalP"/>
    </source>
</evidence>
<accession>A0A517PB44</accession>
<evidence type="ECO:0000256" key="1">
    <source>
        <dbReference type="SAM" id="MobiDB-lite"/>
    </source>
</evidence>
<keyword evidence="2" id="KW-0732">Signal</keyword>
<evidence type="ECO:0000313" key="3">
    <source>
        <dbReference type="EMBL" id="QDT16586.1"/>
    </source>
</evidence>
<dbReference type="Proteomes" id="UP000318741">
    <property type="component" value="Chromosome"/>
</dbReference>
<protein>
    <recommendedName>
        <fullName evidence="5">Secreted protein</fullName>
    </recommendedName>
</protein>
<reference evidence="3 4" key="1">
    <citation type="submission" date="2019-02" db="EMBL/GenBank/DDBJ databases">
        <title>Deep-cultivation of Planctomycetes and their phenomic and genomic characterization uncovers novel biology.</title>
        <authorList>
            <person name="Wiegand S."/>
            <person name="Jogler M."/>
            <person name="Boedeker C."/>
            <person name="Pinto D."/>
            <person name="Vollmers J."/>
            <person name="Rivas-Marin E."/>
            <person name="Kohn T."/>
            <person name="Peeters S.H."/>
            <person name="Heuer A."/>
            <person name="Rast P."/>
            <person name="Oberbeckmann S."/>
            <person name="Bunk B."/>
            <person name="Jeske O."/>
            <person name="Meyerdierks A."/>
            <person name="Storesund J.E."/>
            <person name="Kallscheuer N."/>
            <person name="Luecker S."/>
            <person name="Lage O.M."/>
            <person name="Pohl T."/>
            <person name="Merkel B.J."/>
            <person name="Hornburger P."/>
            <person name="Mueller R.-W."/>
            <person name="Bruemmer F."/>
            <person name="Labrenz M."/>
            <person name="Spormann A.M."/>
            <person name="Op den Camp H."/>
            <person name="Overmann J."/>
            <person name="Amann R."/>
            <person name="Jetten M.S.M."/>
            <person name="Mascher T."/>
            <person name="Medema M.H."/>
            <person name="Devos D.P."/>
            <person name="Kaster A.-K."/>
            <person name="Ovreas L."/>
            <person name="Rohde M."/>
            <person name="Galperin M.Y."/>
            <person name="Jogler C."/>
        </authorList>
    </citation>
    <scope>NUCLEOTIDE SEQUENCE [LARGE SCALE GENOMIC DNA]</scope>
    <source>
        <strain evidence="3 4">CA12</strain>
    </source>
</reference>
<feature type="region of interest" description="Disordered" evidence="1">
    <location>
        <begin position="94"/>
        <end position="142"/>
    </location>
</feature>
<proteinExistence type="predicted"/>
<keyword evidence="4" id="KW-1185">Reference proteome</keyword>
<dbReference type="EMBL" id="CP036265">
    <property type="protein sequence ID" value="QDT16586.1"/>
    <property type="molecule type" value="Genomic_DNA"/>
</dbReference>
<dbReference type="AlphaFoldDB" id="A0A517PB44"/>
<dbReference type="KEGG" id="acaf:CA12_26920"/>
<gene>
    <name evidence="3" type="ORF">CA12_26920</name>
</gene>
<organism evidence="3 4">
    <name type="scientific">Alienimonas californiensis</name>
    <dbReference type="NCBI Taxonomy" id="2527989"/>
    <lineage>
        <taxon>Bacteria</taxon>
        <taxon>Pseudomonadati</taxon>
        <taxon>Planctomycetota</taxon>
        <taxon>Planctomycetia</taxon>
        <taxon>Planctomycetales</taxon>
        <taxon>Planctomycetaceae</taxon>
        <taxon>Alienimonas</taxon>
    </lineage>
</organism>